<evidence type="ECO:0000313" key="2">
    <source>
        <dbReference type="Proteomes" id="UP000288363"/>
    </source>
</evidence>
<organism evidence="1 2">
    <name type="scientific">Mycobacterium phage DrLupo</name>
    <dbReference type="NCBI Taxonomy" id="2499037"/>
    <lineage>
        <taxon>Viruses</taxon>
        <taxon>Duplodnaviria</taxon>
        <taxon>Heunggongvirae</taxon>
        <taxon>Uroviricota</taxon>
        <taxon>Caudoviricetes</taxon>
        <taxon>Barnyardvirus</taxon>
        <taxon>Barnyardvirus drlupo</taxon>
    </lineage>
</organism>
<protein>
    <submittedName>
        <fullName evidence="1">Uncharacterized protein</fullName>
    </submittedName>
</protein>
<keyword evidence="2" id="KW-1185">Reference proteome</keyword>
<gene>
    <name evidence="1" type="primary">71</name>
    <name evidence="1" type="ORF">SEA_DRLUPO_71</name>
</gene>
<dbReference type="EMBL" id="MK279909">
    <property type="protein sequence ID" value="AZS12607.1"/>
    <property type="molecule type" value="Genomic_DNA"/>
</dbReference>
<dbReference type="Proteomes" id="UP000288363">
    <property type="component" value="Segment"/>
</dbReference>
<sequence>MLERAEITDITVRPVAPKPDKGVEKADETFCDFVRDGRAENSCILVHRRRMAQWCDGCINFAKEKVIQKYQRKQ</sequence>
<name>A0A3S9UQN1_9CAUD</name>
<accession>A0A3S9UQN1</accession>
<evidence type="ECO:0000313" key="1">
    <source>
        <dbReference type="EMBL" id="AZS12607.1"/>
    </source>
</evidence>
<dbReference type="KEGG" id="vg:55613030"/>
<reference evidence="1 2" key="1">
    <citation type="submission" date="2018-12" db="EMBL/GenBank/DDBJ databases">
        <authorList>
            <person name="Almail A."/>
            <person name="Dorhout K.E."/>
            <person name="Johnson J."/>
            <person name="Jorgensen H.J."/>
            <person name="Tolsma S."/>
            <person name="Garlena R.A."/>
            <person name="Russell D.A."/>
            <person name="Pope W.H."/>
            <person name="Jacobs-Sera D."/>
            <person name="Hatfull G.F."/>
        </authorList>
    </citation>
    <scope>NUCLEOTIDE SEQUENCE [LARGE SCALE GENOMIC DNA]</scope>
</reference>
<proteinExistence type="predicted"/>
<dbReference type="GeneID" id="55613030"/>
<dbReference type="RefSeq" id="YP_009842769.1">
    <property type="nucleotide sequence ID" value="NC_048743.1"/>
</dbReference>